<dbReference type="GO" id="GO:0004866">
    <property type="term" value="F:endopeptidase inhibitor activity"/>
    <property type="evidence" value="ECO:0007669"/>
    <property type="project" value="UniProtKB-UniRule"/>
</dbReference>
<feature type="domain" description="Alpha-2-macroglobulin" evidence="5">
    <location>
        <begin position="968"/>
        <end position="1056"/>
    </location>
</feature>
<dbReference type="SUPFAM" id="SSF48239">
    <property type="entry name" value="Terpenoid cyclases/Protein prenyltransferases"/>
    <property type="match status" value="1"/>
</dbReference>
<evidence type="ECO:0000256" key="3">
    <source>
        <dbReference type="PIRNR" id="PIRNR038980"/>
    </source>
</evidence>
<name>A0A5R9A5K1_PSENT</name>
<dbReference type="Pfam" id="PF21142">
    <property type="entry name" value="A2M_bMG2"/>
    <property type="match status" value="1"/>
</dbReference>
<dbReference type="InterPro" id="IPR040639">
    <property type="entry name" value="A2MG_MG1"/>
</dbReference>
<accession>A0A5R9A5K1</accession>
<dbReference type="Gene3D" id="1.50.10.20">
    <property type="match status" value="1"/>
</dbReference>
<dbReference type="SMART" id="SM01359">
    <property type="entry name" value="A2M_N_2"/>
    <property type="match status" value="1"/>
</dbReference>
<dbReference type="Pfam" id="PF00207">
    <property type="entry name" value="A2M"/>
    <property type="match status" value="1"/>
</dbReference>
<dbReference type="InterPro" id="IPR011625">
    <property type="entry name" value="A2M_N_BRD"/>
</dbReference>
<reference evidence="7" key="2">
    <citation type="submission" date="2019-06" db="EMBL/GenBank/DDBJ databases">
        <title>AzeR, a transcriptional regulator that responds to azelaic acid in Pseudomonas nitroreducens.</title>
        <authorList>
            <person name="Bez C."/>
            <person name="Javvadi S.G."/>
            <person name="Bertani I."/>
            <person name="Devescovi G."/>
            <person name="Studholme D.J."/>
            <person name="Geller A."/>
            <person name="Levy A."/>
            <person name="Venturi V."/>
        </authorList>
    </citation>
    <scope>NUCLEOTIDE SEQUENCE [LARGE SCALE GENOMIC DNA]</scope>
    <source>
        <strain evidence="7">DSM 9128</strain>
    </source>
</reference>
<keyword evidence="3" id="KW-0646">Protease inhibitor</keyword>
<reference evidence="6 7" key="1">
    <citation type="submission" date="2019-05" db="EMBL/GenBank/DDBJ databases">
        <authorList>
            <person name="Moore K."/>
            <person name="O'Neill P."/>
            <person name="Farbos A."/>
            <person name="Studholme D.J."/>
        </authorList>
    </citation>
    <scope>NUCLEOTIDE SEQUENCE [LARGE SCALE GENOMIC DNA]</scope>
    <source>
        <strain evidence="6 7">DSM 9128</strain>
    </source>
</reference>
<dbReference type="CDD" id="cd02891">
    <property type="entry name" value="A2M_like"/>
    <property type="match status" value="1"/>
</dbReference>
<evidence type="ECO:0000313" key="6">
    <source>
        <dbReference type="EMBL" id="TLP73943.1"/>
    </source>
</evidence>
<dbReference type="Pfam" id="PF17970">
    <property type="entry name" value="bMG1"/>
    <property type="match status" value="1"/>
</dbReference>
<feature type="domain" description="Alpha-2-macroglobulin bait region" evidence="4">
    <location>
        <begin position="760"/>
        <end position="903"/>
    </location>
</feature>
<organism evidence="6 7">
    <name type="scientific">Pseudomonas nitroreducens</name>
    <dbReference type="NCBI Taxonomy" id="46680"/>
    <lineage>
        <taxon>Bacteria</taxon>
        <taxon>Pseudomonadati</taxon>
        <taxon>Pseudomonadota</taxon>
        <taxon>Gammaproteobacteria</taxon>
        <taxon>Pseudomonadales</taxon>
        <taxon>Pseudomonadaceae</taxon>
        <taxon>Pseudomonas</taxon>
    </lineage>
</organism>
<dbReference type="Gene3D" id="2.60.40.1930">
    <property type="match status" value="1"/>
</dbReference>
<dbReference type="Pfam" id="PF17973">
    <property type="entry name" value="bMG10"/>
    <property type="match status" value="1"/>
</dbReference>
<dbReference type="Pfam" id="PF11974">
    <property type="entry name" value="bMG3"/>
    <property type="match status" value="1"/>
</dbReference>
<dbReference type="Proteomes" id="UP000307510">
    <property type="component" value="Unassembled WGS sequence"/>
</dbReference>
<gene>
    <name evidence="6" type="ORF">FEA48_14655</name>
</gene>
<keyword evidence="2" id="KW-0732">Signal</keyword>
<protein>
    <recommendedName>
        <fullName evidence="3">Alpha-2-macroglobulin</fullName>
    </recommendedName>
</protein>
<keyword evidence="3" id="KW-0472">Membrane</keyword>
<dbReference type="InterPro" id="IPR041246">
    <property type="entry name" value="Bact_MG10"/>
</dbReference>
<dbReference type="InterPro" id="IPR002890">
    <property type="entry name" value="MG2"/>
</dbReference>
<dbReference type="PANTHER" id="PTHR40094:SF1">
    <property type="entry name" value="UBIQUITIN DOMAIN-CONTAINING PROTEIN"/>
    <property type="match status" value="1"/>
</dbReference>
<comment type="similarity">
    <text evidence="1">Belongs to the protease inhibitor I39 (alpha-2-macroglobulin) family. Bacterial alpha-2-macroglobulin subfamily.</text>
</comment>
<keyword evidence="3" id="KW-1003">Cell membrane</keyword>
<dbReference type="EMBL" id="VASG01000004">
    <property type="protein sequence ID" value="TLP73943.1"/>
    <property type="molecule type" value="Genomic_DNA"/>
</dbReference>
<evidence type="ECO:0000256" key="2">
    <source>
        <dbReference type="ARBA" id="ARBA00022729"/>
    </source>
</evidence>
<evidence type="ECO:0000259" key="5">
    <source>
        <dbReference type="SMART" id="SM01360"/>
    </source>
</evidence>
<dbReference type="Pfam" id="PF17972">
    <property type="entry name" value="bMG5"/>
    <property type="match status" value="1"/>
</dbReference>
<dbReference type="InterPro" id="IPR041203">
    <property type="entry name" value="Bact_A2M_MG5"/>
</dbReference>
<dbReference type="InterPro" id="IPR008930">
    <property type="entry name" value="Terpenoid_cyclase/PrenylTrfase"/>
</dbReference>
<dbReference type="InterPro" id="IPR051802">
    <property type="entry name" value="YfhM-like"/>
</dbReference>
<evidence type="ECO:0000259" key="4">
    <source>
        <dbReference type="SMART" id="SM01359"/>
    </source>
</evidence>
<evidence type="ECO:0000313" key="7">
    <source>
        <dbReference type="Proteomes" id="UP000307510"/>
    </source>
</evidence>
<dbReference type="PANTHER" id="PTHR40094">
    <property type="entry name" value="ALPHA-2-MACROGLOBULIN HOMOLOG"/>
    <property type="match status" value="1"/>
</dbReference>
<evidence type="ECO:0000256" key="1">
    <source>
        <dbReference type="ARBA" id="ARBA00010556"/>
    </source>
</evidence>
<comment type="caution">
    <text evidence="6">The sequence shown here is derived from an EMBL/GenBank/DDBJ whole genome shotgun (WGS) entry which is preliminary data.</text>
</comment>
<dbReference type="Pfam" id="PF01835">
    <property type="entry name" value="MG2"/>
    <property type="match status" value="1"/>
</dbReference>
<dbReference type="PIRSF" id="PIRSF038980">
    <property type="entry name" value="A2M_bac"/>
    <property type="match status" value="1"/>
</dbReference>
<dbReference type="SMART" id="SM01360">
    <property type="entry name" value="A2M"/>
    <property type="match status" value="1"/>
</dbReference>
<dbReference type="Pfam" id="PF17962">
    <property type="entry name" value="bMG6"/>
    <property type="match status" value="1"/>
</dbReference>
<dbReference type="Pfam" id="PF07703">
    <property type="entry name" value="A2M_BRD"/>
    <property type="match status" value="1"/>
</dbReference>
<proteinExistence type="inferred from homology"/>
<dbReference type="InterPro" id="IPR001599">
    <property type="entry name" value="Macroglobln_a2"/>
</dbReference>
<dbReference type="InterPro" id="IPR021868">
    <property type="entry name" value="Alpha_2_Macroglob_MG3"/>
</dbReference>
<dbReference type="InterPro" id="IPR041462">
    <property type="entry name" value="Bact_A2M_MG6"/>
</dbReference>
<dbReference type="InterPro" id="IPR026284">
    <property type="entry name" value="A2MG_proteobact"/>
</dbReference>
<dbReference type="InterPro" id="IPR049120">
    <property type="entry name" value="A2M_bMG2"/>
</dbReference>
<sequence>MSSDGRMRDRVFGLVMLIAVGVLGICGGQAGRAHAASTAVMPAAAGDAQETGKADKATAQPKFDLERAAGEPRNGNSAIVLQFNRPLAPVQKFQELISLRRGKNYAYGYWVLSDDGKTLLYPNVTPKGSYQVTINASLKAADGSELGEEVVSEVAAGEQPASLSFASSGSVLPARGSRGLPVVSTNVQRVNIEYYRIREDALSTLFCLYPNNSQRSRYDLGGRSYRTCEGRPVQGGLDDLGTPVYANYYTLKSETDVRNLTYIPIQNVPQLAEPGVYMAVLRNAEMGSYNLGSSVFYVSDLGLHVRLYEDNAFLHVASLQNGKPLAGVQVSLNDAHGATLFSGRTDKSGNLQITHKVEHDHVLIARQGKDISVLPFNRPALDISNFDVSGRPQAPVEIFTWSGRDLYRPGETPRVSALLRDFDGKALPAQPLFARLVQPDGRKLADVRLEAGALNQFEWSQAIANDAPTGSWQLEWRLDPASAKAVGVFNFQVEEFLPERLKLELANGQSYLKPGVALELKVKSSYLYGSPADGNRFTARMATQAEVHPLASLPDTYFGNPFAKVVSSDGFAIDTKLAADGTLEQQVPLPAEVKPDRPYSLVLTGSVYETGGRAVTRSLSRTYWPAKELVGVRPLFDTKQGANSLSEAPFEILRANTAGELVAGSKLKVRLLEEDRYSYWYRDRGDDWQAQQDVDLELVEERVLDVPAGQSLKVNFPVRWGSYRLEVTDPQTNLTSVFPFHAGYSWEDANSGKEALPDKVKVALDKTAYRAGDTLKVTITPPQEGPGLLLVESDHLLYSRTIQAKAGATFDIPVTADWERQDVHVVALVFRGGMAKDLTTPARAIGIEHVTMQRNDRRIGLKLTAAGQVRPLEPLEVTVLAEGLAGRKAFMRLTAVDQGVLNITNYPEPDAWSWLYSKRALGTEAYDLYGRLIEAMKGDSARQSFGGDLVGRPLPRAARLNPRVQIADLLAEPVQFDEQGKALVKLDVPDFNGSLRVSALAYGEQSYGNASTAVIVRAPLLVEPSMPRVMAGGDQAQISLDVKNFSGKSGVARISVRGSGPIEVQDGEQSVVLEDGAGATLRLQVKAQPGIDVAKLDIQAGINDYQVQRHFEFAVRSAWPQTVRSVPMALSAQQETILDASSAQGLVASTLNGQLTLSTLPPLPYRQALEGLRYYPYGCIEQTTSGGYAALVMDKKTVSSLNIDDYSESVRRSTVNRALARIASFQTSNGHFTFWGGSSSIVPYITPYVVDFMLDARDAGFAVPEAALQKALETLSEDLISGDISYFDQGQRAHLDFAYRAHAAFVLARVNRASLGAMRTLYDNHRQDVVSPLPLVHLGIALKLMGDNERGLQAIAQGFDWSATRPVFVGDYGSELRDLAVMVALTHAYGVNRPEYDAKLVDWARQANSRVLDAKAGSYYYGWSWYYMSTQERVAIARILQTFNDHPAPMAVSLEVGGKGVEVPTGSTIWTREVSQAELASGVKLKPTTDAPVFASFDVAGISEQPPVDDGYGMQIERQYFLPDGTPWQGSELKEGDSLIVQLKVHSNWNVLDAMVTDLLPGGLEVENLNLSGAQAWANVVVDGIPMERYEREAEIVHQEYRDDRYAAAVKLQAWRDSRLFYLVRAVTPGTYTVPPPQVEDMYRPAIRGIGVTPMKILKVGSP</sequence>
<comment type="function">
    <text evidence="3">Protects the bacterial cell from host peptidases.</text>
</comment>